<evidence type="ECO:0000313" key="11">
    <source>
        <dbReference type="EMBL" id="SBT52837.1"/>
    </source>
</evidence>
<dbReference type="RefSeq" id="WP_091199248.1">
    <property type="nucleotide sequence ID" value="NZ_LT594324.1"/>
</dbReference>
<dbReference type="SMART" id="SM00928">
    <property type="entry name" value="NADH_4Fe-4S"/>
    <property type="match status" value="1"/>
</dbReference>
<dbReference type="InterPro" id="IPR050837">
    <property type="entry name" value="ComplexI_51kDa_subunit"/>
</dbReference>
<evidence type="ECO:0000256" key="6">
    <source>
        <dbReference type="ARBA" id="ARBA00022643"/>
    </source>
</evidence>
<dbReference type="GO" id="GO:0045333">
    <property type="term" value="P:cellular respiration"/>
    <property type="evidence" value="ECO:0007669"/>
    <property type="project" value="TreeGrafter"/>
</dbReference>
<sequence>MSVPVVGHLGTPRLTAGLDRTERLDRRAHLAVHGDLRPLDLAATIDLAERIGLRGRGGAGFPFARKLDAVARSAQRRELPVAVVVNGTEGEPASWKDKALLTRAPHLVLDGAALAAHALGAESIVIGVTDDGVASDSVLAAVAERRMPATTRLVTMPHRFISGESGALIRGINGDVPIPPGRKSLASDAGVGGRPTLLSNAETYAQLAVAARLGPYAFGEVGTADEPGTVLLTVGGSARQPTVLEVPAGVPLLDVLDVCAATIGPGLLSGGFHGKWISAAAAARAVVSRAGLEQVGGTLGAGIMLPLGDGTCPLGEAARVLRYLAGQSAGQCGPCQLGLPDLARAMSALSDGSGGGAALERIRAAAGGVRGRGACSHPDGTARFALSAIDVFTEDIAAHLARGGCDTPVRGVLPLPEGEEGTAGRLLVDWSRCDGHGLCAQLAPELITLDPNGYPSLPNAPVPPWLDGSARKAVAMCPALALRQEA</sequence>
<dbReference type="OrthoDB" id="9803319at2"/>
<dbReference type="EMBL" id="LT594324">
    <property type="protein sequence ID" value="SBT52837.1"/>
    <property type="molecule type" value="Genomic_DNA"/>
</dbReference>
<organism evidence="11 12">
    <name type="scientific">Micromonospora narathiwatensis</name>
    <dbReference type="NCBI Taxonomy" id="299146"/>
    <lineage>
        <taxon>Bacteria</taxon>
        <taxon>Bacillati</taxon>
        <taxon>Actinomycetota</taxon>
        <taxon>Actinomycetes</taxon>
        <taxon>Micromonosporales</taxon>
        <taxon>Micromonosporaceae</taxon>
        <taxon>Micromonospora</taxon>
    </lineage>
</organism>
<dbReference type="Gene3D" id="3.40.50.11540">
    <property type="entry name" value="NADH-ubiquinone oxidoreductase 51kDa subunit"/>
    <property type="match status" value="1"/>
</dbReference>
<accession>A0A1A9A9J0</accession>
<keyword evidence="7" id="KW-0479">Metal-binding</keyword>
<dbReference type="Gene3D" id="3.30.70.20">
    <property type="match status" value="1"/>
</dbReference>
<dbReference type="InterPro" id="IPR017896">
    <property type="entry name" value="4Fe4S_Fe-S-bd"/>
</dbReference>
<evidence type="ECO:0000259" key="10">
    <source>
        <dbReference type="PROSITE" id="PS51379"/>
    </source>
</evidence>
<dbReference type="Pfam" id="PF13459">
    <property type="entry name" value="Fer4_15"/>
    <property type="match status" value="1"/>
</dbReference>
<keyword evidence="6" id="KW-0288">FMN</keyword>
<dbReference type="Proteomes" id="UP000198765">
    <property type="component" value="Chromosome I"/>
</dbReference>
<feature type="domain" description="4Fe-4S ferredoxin-type" evidence="10">
    <location>
        <begin position="424"/>
        <end position="452"/>
    </location>
</feature>
<dbReference type="PATRIC" id="fig|299146.4.peg.4717"/>
<evidence type="ECO:0000256" key="5">
    <source>
        <dbReference type="ARBA" id="ARBA00022630"/>
    </source>
</evidence>
<keyword evidence="12" id="KW-1185">Reference proteome</keyword>
<evidence type="ECO:0000313" key="12">
    <source>
        <dbReference type="Proteomes" id="UP000198765"/>
    </source>
</evidence>
<dbReference type="InterPro" id="IPR011538">
    <property type="entry name" value="Nuo51_FMN-bd"/>
</dbReference>
<dbReference type="Pfam" id="PF01512">
    <property type="entry name" value="Complex1_51K"/>
    <property type="match status" value="1"/>
</dbReference>
<evidence type="ECO:0000256" key="7">
    <source>
        <dbReference type="ARBA" id="ARBA00022723"/>
    </source>
</evidence>
<dbReference type="GO" id="GO:0003954">
    <property type="term" value="F:NADH dehydrogenase activity"/>
    <property type="evidence" value="ECO:0007669"/>
    <property type="project" value="TreeGrafter"/>
</dbReference>
<dbReference type="GO" id="GO:0046872">
    <property type="term" value="F:metal ion binding"/>
    <property type="evidence" value="ECO:0007669"/>
    <property type="project" value="UniProtKB-KW"/>
</dbReference>
<dbReference type="SUPFAM" id="SSF54862">
    <property type="entry name" value="4Fe-4S ferredoxins"/>
    <property type="match status" value="1"/>
</dbReference>
<dbReference type="InterPro" id="IPR019575">
    <property type="entry name" value="Nuop51_4Fe4S-bd"/>
</dbReference>
<dbReference type="InterPro" id="IPR037225">
    <property type="entry name" value="Nuo51_FMN-bd_sf"/>
</dbReference>
<dbReference type="Gene3D" id="1.20.1440.230">
    <property type="entry name" value="NADH-ubiquinone oxidoreductase 51kDa subunit, iron-sulphur binding domain"/>
    <property type="match status" value="1"/>
</dbReference>
<dbReference type="SUPFAM" id="SSF142019">
    <property type="entry name" value="Nqo1 FMN-binding domain-like"/>
    <property type="match status" value="1"/>
</dbReference>
<evidence type="ECO:0000256" key="2">
    <source>
        <dbReference type="ARBA" id="ARBA00001966"/>
    </source>
</evidence>
<keyword evidence="8" id="KW-0408">Iron</keyword>
<evidence type="ECO:0000256" key="3">
    <source>
        <dbReference type="ARBA" id="ARBA00007523"/>
    </source>
</evidence>
<dbReference type="SUPFAM" id="SSF140490">
    <property type="entry name" value="Nqo1C-terminal domain-like"/>
    <property type="match status" value="1"/>
</dbReference>
<dbReference type="Pfam" id="PF10589">
    <property type="entry name" value="NADH_4Fe-4S"/>
    <property type="match status" value="1"/>
</dbReference>
<dbReference type="PANTHER" id="PTHR11780:SF10">
    <property type="entry name" value="NADH DEHYDROGENASE [UBIQUINONE] FLAVOPROTEIN 1, MITOCHONDRIAL"/>
    <property type="match status" value="1"/>
</dbReference>
<dbReference type="PROSITE" id="PS51379">
    <property type="entry name" value="4FE4S_FER_2"/>
    <property type="match status" value="1"/>
</dbReference>
<keyword evidence="11" id="KW-0830">Ubiquinone</keyword>
<dbReference type="InterPro" id="IPR037207">
    <property type="entry name" value="Nuop51_4Fe4S-bd_sf"/>
</dbReference>
<proteinExistence type="inferred from homology"/>
<gene>
    <name evidence="11" type="ORF">GA0070621_4566</name>
</gene>
<evidence type="ECO:0000256" key="1">
    <source>
        <dbReference type="ARBA" id="ARBA00001917"/>
    </source>
</evidence>
<name>A0A1A9A9J0_9ACTN</name>
<comment type="cofactor">
    <cofactor evidence="1">
        <name>FMN</name>
        <dbReference type="ChEBI" id="CHEBI:58210"/>
    </cofactor>
</comment>
<dbReference type="Gene3D" id="3.10.20.600">
    <property type="match status" value="1"/>
</dbReference>
<evidence type="ECO:0000256" key="9">
    <source>
        <dbReference type="ARBA" id="ARBA00023014"/>
    </source>
</evidence>
<reference evidence="11 12" key="1">
    <citation type="submission" date="2016-06" db="EMBL/GenBank/DDBJ databases">
        <authorList>
            <person name="Kjaerup R.B."/>
            <person name="Dalgaard T.S."/>
            <person name="Juul-Madsen H.R."/>
        </authorList>
    </citation>
    <scope>NUCLEOTIDE SEQUENCE [LARGE SCALE GENOMIC DNA]</scope>
    <source>
        <strain evidence="11 12">DSM 45248</strain>
    </source>
</reference>
<dbReference type="PANTHER" id="PTHR11780">
    <property type="entry name" value="NADH-UBIQUINONE OXIDOREDUCTASE FLAVOPROTEIN 1 NDUFV1"/>
    <property type="match status" value="1"/>
</dbReference>
<comment type="similarity">
    <text evidence="3">Belongs to the complex I 51 kDa subunit family.</text>
</comment>
<evidence type="ECO:0000256" key="4">
    <source>
        <dbReference type="ARBA" id="ARBA00022485"/>
    </source>
</evidence>
<keyword evidence="4" id="KW-0004">4Fe-4S</keyword>
<dbReference type="SUPFAM" id="SSF142984">
    <property type="entry name" value="Nqo1 middle domain-like"/>
    <property type="match status" value="1"/>
</dbReference>
<comment type="cofactor">
    <cofactor evidence="2">
        <name>[4Fe-4S] cluster</name>
        <dbReference type="ChEBI" id="CHEBI:49883"/>
    </cofactor>
</comment>
<keyword evidence="5" id="KW-0285">Flavoprotein</keyword>
<dbReference type="GO" id="GO:0051539">
    <property type="term" value="F:4 iron, 4 sulfur cluster binding"/>
    <property type="evidence" value="ECO:0007669"/>
    <property type="project" value="UniProtKB-KW"/>
</dbReference>
<keyword evidence="9" id="KW-0411">Iron-sulfur</keyword>
<protein>
    <submittedName>
        <fullName evidence="11">NADH:ubiquinone oxidoreductase, NADH-binding subunit (Chain F)</fullName>
    </submittedName>
</protein>
<dbReference type="AlphaFoldDB" id="A0A1A9A9J0"/>
<evidence type="ECO:0000256" key="8">
    <source>
        <dbReference type="ARBA" id="ARBA00023004"/>
    </source>
</evidence>